<evidence type="ECO:0000256" key="3">
    <source>
        <dbReference type="ARBA" id="ARBA00023186"/>
    </source>
</evidence>
<name>A0A6P1GN12_SPHYA</name>
<evidence type="ECO:0000313" key="9">
    <source>
        <dbReference type="Proteomes" id="UP000464086"/>
    </source>
</evidence>
<evidence type="ECO:0000256" key="2">
    <source>
        <dbReference type="ARBA" id="ARBA00022801"/>
    </source>
</evidence>
<evidence type="ECO:0000259" key="7">
    <source>
        <dbReference type="SMART" id="SM00833"/>
    </source>
</evidence>
<dbReference type="GO" id="GO:0000166">
    <property type="term" value="F:nucleotide binding"/>
    <property type="evidence" value="ECO:0007669"/>
    <property type="project" value="UniProtKB-KW"/>
</dbReference>
<keyword evidence="2" id="KW-0378">Hydrolase</keyword>
<proteinExistence type="inferred from homology"/>
<evidence type="ECO:0000256" key="1">
    <source>
        <dbReference type="ARBA" id="ARBA00022741"/>
    </source>
</evidence>
<dbReference type="Pfam" id="PF02492">
    <property type="entry name" value="cobW"/>
    <property type="match status" value="1"/>
</dbReference>
<reference evidence="8 9" key="1">
    <citation type="submission" date="2019-12" db="EMBL/GenBank/DDBJ databases">
        <title>Functional and genomic insights into the Sphingobium yanoikuyae YC-JY1, a bacterium efficiently degrading bisphenol A.</title>
        <authorList>
            <person name="Jia Y."/>
            <person name="Li X."/>
            <person name="Wang J."/>
            <person name="Eltoukhy A."/>
            <person name="Lamraoui I."/>
            <person name="Yan Y."/>
        </authorList>
    </citation>
    <scope>NUCLEOTIDE SEQUENCE [LARGE SCALE GENOMIC DNA]</scope>
    <source>
        <strain evidence="8 9">YC-JY1</strain>
    </source>
</reference>
<evidence type="ECO:0000256" key="5">
    <source>
        <dbReference type="ARBA" id="ARBA00045658"/>
    </source>
</evidence>
<dbReference type="SUPFAM" id="SSF52540">
    <property type="entry name" value="P-loop containing nucleoside triphosphate hydrolases"/>
    <property type="match status" value="1"/>
</dbReference>
<evidence type="ECO:0000256" key="4">
    <source>
        <dbReference type="ARBA" id="ARBA00034320"/>
    </source>
</evidence>
<dbReference type="PANTHER" id="PTHR43603:SF1">
    <property type="entry name" value="ZINC-REGULATED GTPASE METALLOPROTEIN ACTIVATOR 1"/>
    <property type="match status" value="1"/>
</dbReference>
<accession>A0A6P1GN12</accession>
<dbReference type="InterPro" id="IPR051927">
    <property type="entry name" value="Zn_Chap_cDPG_Synth"/>
</dbReference>
<dbReference type="InterPro" id="IPR011629">
    <property type="entry name" value="CobW-like_C"/>
</dbReference>
<evidence type="ECO:0000313" key="8">
    <source>
        <dbReference type="EMBL" id="QHD69634.1"/>
    </source>
</evidence>
<comment type="function">
    <text evidence="5">Zinc chaperone that directly transfers zinc cofactor to target proteins, thereby activating them. Zinc is transferred from the CXCC motif in the GTPase domain to the zinc binding site in target proteins in a process requiring GTP hydrolysis.</text>
</comment>
<dbReference type="PANTHER" id="PTHR43603">
    <property type="entry name" value="COBW DOMAIN-CONTAINING PROTEIN DDB_G0274527"/>
    <property type="match status" value="1"/>
</dbReference>
<gene>
    <name evidence="8" type="ORF">GS397_23070</name>
</gene>
<organism evidence="8 9">
    <name type="scientific">Sphingobium yanoikuyae</name>
    <name type="common">Sphingomonas yanoikuyae</name>
    <dbReference type="NCBI Taxonomy" id="13690"/>
    <lineage>
        <taxon>Bacteria</taxon>
        <taxon>Pseudomonadati</taxon>
        <taxon>Pseudomonadota</taxon>
        <taxon>Alphaproteobacteria</taxon>
        <taxon>Sphingomonadales</taxon>
        <taxon>Sphingomonadaceae</taxon>
        <taxon>Sphingobium</taxon>
    </lineage>
</organism>
<keyword evidence="1" id="KW-0547">Nucleotide-binding</keyword>
<dbReference type="Gene3D" id="3.30.1220.10">
    <property type="entry name" value="CobW-like, C-terminal domain"/>
    <property type="match status" value="1"/>
</dbReference>
<comment type="similarity">
    <text evidence="4">Belongs to the SIMIBI class G3E GTPase family. ZNG1 subfamily.</text>
</comment>
<dbReference type="SMART" id="SM00833">
    <property type="entry name" value="CobW_C"/>
    <property type="match status" value="1"/>
</dbReference>
<dbReference type="GO" id="GO:0016787">
    <property type="term" value="F:hydrolase activity"/>
    <property type="evidence" value="ECO:0007669"/>
    <property type="project" value="UniProtKB-KW"/>
</dbReference>
<dbReference type="CDD" id="cd03112">
    <property type="entry name" value="CobW-like"/>
    <property type="match status" value="1"/>
</dbReference>
<evidence type="ECO:0000256" key="6">
    <source>
        <dbReference type="ARBA" id="ARBA00049117"/>
    </source>
</evidence>
<dbReference type="AlphaFoldDB" id="A0A6P1GN12"/>
<dbReference type="InterPro" id="IPR027417">
    <property type="entry name" value="P-loop_NTPase"/>
</dbReference>
<dbReference type="InterPro" id="IPR003495">
    <property type="entry name" value="CobW/HypB/UreG_nucleotide-bd"/>
</dbReference>
<dbReference type="Proteomes" id="UP000464086">
    <property type="component" value="Chromosome"/>
</dbReference>
<dbReference type="InterPro" id="IPR036627">
    <property type="entry name" value="CobW-likC_sf"/>
</dbReference>
<feature type="domain" description="CobW C-terminal" evidence="7">
    <location>
        <begin position="263"/>
        <end position="379"/>
    </location>
</feature>
<comment type="catalytic activity">
    <reaction evidence="6">
        <text>GTP + H2O = GDP + phosphate + H(+)</text>
        <dbReference type="Rhea" id="RHEA:19669"/>
        <dbReference type="ChEBI" id="CHEBI:15377"/>
        <dbReference type="ChEBI" id="CHEBI:15378"/>
        <dbReference type="ChEBI" id="CHEBI:37565"/>
        <dbReference type="ChEBI" id="CHEBI:43474"/>
        <dbReference type="ChEBI" id="CHEBI:58189"/>
    </reaction>
    <physiologicalReaction direction="left-to-right" evidence="6">
        <dbReference type="Rhea" id="RHEA:19670"/>
    </physiologicalReaction>
</comment>
<sequence length="408" mass="45422">MLVNQDNRLPVTVLSGFLGAGKTTLLNHILANREGKRVAVIVNDMSEVNIDADLVRGGDAALSRSEESLVEMTNGCICCTLRDDLLNEVRALAEVGRFDYLVIESTGISEPLPVASTFSFRDEAGVSLGDVSRLDTMVTVVDALNLLKDYSSQDFLADRGESLGEDDTRSLVGLLVEQIEFADVVIVNKASAVTPDQLAIVKKLVASLNADARILTCDHGRVSLDAILDTGLFDEEKAAQHPLWAKELYGYASHQPETEEYGIESFVYRARRPFDPAKFHAFLTTNGLDHVVRAKGHFWLATRPDWVGELAVAGAQTMTSRMGRWWASIPKNQWPDDDRFERFVAGHWDNVWGDRRQELVFIGIDMDEARIRRELEACLLPAEGFTPDRWTEIRDPFPSWGEAVPQMA</sequence>
<dbReference type="Pfam" id="PF07683">
    <property type="entry name" value="CobW_C"/>
    <property type="match status" value="1"/>
</dbReference>
<protein>
    <submittedName>
        <fullName evidence="8">GTP-binding protein</fullName>
    </submittedName>
</protein>
<keyword evidence="3" id="KW-0143">Chaperone</keyword>
<dbReference type="Gene3D" id="3.40.50.300">
    <property type="entry name" value="P-loop containing nucleotide triphosphate hydrolases"/>
    <property type="match status" value="1"/>
</dbReference>
<dbReference type="RefSeq" id="WP_159367750.1">
    <property type="nucleotide sequence ID" value="NZ_CP047218.1"/>
</dbReference>
<dbReference type="EMBL" id="CP047218">
    <property type="protein sequence ID" value="QHD69634.1"/>
    <property type="molecule type" value="Genomic_DNA"/>
</dbReference>